<dbReference type="AlphaFoldDB" id="A0A0C5V085"/>
<dbReference type="KEGG" id="gsn:YC6258_00930"/>
<dbReference type="Proteomes" id="UP000032266">
    <property type="component" value="Chromosome"/>
</dbReference>
<keyword evidence="1" id="KW-0472">Membrane</keyword>
<organism evidence="2 3">
    <name type="scientific">Gynuella sunshinyii YC6258</name>
    <dbReference type="NCBI Taxonomy" id="1445510"/>
    <lineage>
        <taxon>Bacteria</taxon>
        <taxon>Pseudomonadati</taxon>
        <taxon>Pseudomonadota</taxon>
        <taxon>Gammaproteobacteria</taxon>
        <taxon>Oceanospirillales</taxon>
        <taxon>Saccharospirillaceae</taxon>
        <taxon>Gynuella</taxon>
    </lineage>
</organism>
<protein>
    <submittedName>
        <fullName evidence="2">Uncharacterized protein</fullName>
    </submittedName>
</protein>
<name>A0A0C5V085_9GAMM</name>
<evidence type="ECO:0000313" key="2">
    <source>
        <dbReference type="EMBL" id="AJQ92980.1"/>
    </source>
</evidence>
<evidence type="ECO:0000313" key="3">
    <source>
        <dbReference type="Proteomes" id="UP000032266"/>
    </source>
</evidence>
<dbReference type="HOGENOM" id="CLU_3328459_0_0_6"/>
<sequence length="38" mass="4236">MIKLAIHHNQAGRDKMSVLTVIMPAFAVEVLSWINLTS</sequence>
<dbReference type="EMBL" id="CP007142">
    <property type="protein sequence ID" value="AJQ92980.1"/>
    <property type="molecule type" value="Genomic_DNA"/>
</dbReference>
<evidence type="ECO:0000256" key="1">
    <source>
        <dbReference type="SAM" id="Phobius"/>
    </source>
</evidence>
<keyword evidence="1" id="KW-0812">Transmembrane</keyword>
<reference evidence="2 3" key="1">
    <citation type="submission" date="2014-01" db="EMBL/GenBank/DDBJ databases">
        <title>Full genme sequencing of cellulolytic bacterium Gynuella sunshinyii YC6258T gen. nov., sp. nov.</title>
        <authorList>
            <person name="Khan H."/>
            <person name="Chung E.J."/>
            <person name="Chung Y.R."/>
        </authorList>
    </citation>
    <scope>NUCLEOTIDE SEQUENCE [LARGE SCALE GENOMIC DNA]</scope>
    <source>
        <strain evidence="2 3">YC6258</strain>
    </source>
</reference>
<keyword evidence="3" id="KW-1185">Reference proteome</keyword>
<keyword evidence="1" id="KW-1133">Transmembrane helix</keyword>
<gene>
    <name evidence="2" type="ORF">YC6258_00930</name>
</gene>
<accession>A0A0C5V085</accession>
<feature type="transmembrane region" description="Helical" evidence="1">
    <location>
        <begin position="16"/>
        <end position="36"/>
    </location>
</feature>
<proteinExistence type="predicted"/>